<dbReference type="CDD" id="cd06999">
    <property type="entry name" value="cupin_HpaA-like_N"/>
    <property type="match status" value="1"/>
</dbReference>
<protein>
    <submittedName>
        <fullName evidence="6">Helix-turn-helix domain-containing protein</fullName>
    </submittedName>
</protein>
<comment type="caution">
    <text evidence="6">The sequence shown here is derived from an EMBL/GenBank/DDBJ whole genome shotgun (WGS) entry which is preliminary data.</text>
</comment>
<dbReference type="InterPro" id="IPR009057">
    <property type="entry name" value="Homeodomain-like_sf"/>
</dbReference>
<dbReference type="SUPFAM" id="SSF51182">
    <property type="entry name" value="RmlC-like cupins"/>
    <property type="match status" value="1"/>
</dbReference>
<dbReference type="PANTHER" id="PTHR43280">
    <property type="entry name" value="ARAC-FAMILY TRANSCRIPTIONAL REGULATOR"/>
    <property type="match status" value="1"/>
</dbReference>
<keyword evidence="1" id="KW-0805">Transcription regulation</keyword>
<evidence type="ECO:0000313" key="6">
    <source>
        <dbReference type="EMBL" id="MBP0445475.1"/>
    </source>
</evidence>
<dbReference type="RefSeq" id="WP_209379725.1">
    <property type="nucleotide sequence ID" value="NZ_JAGIZB010000010.1"/>
</dbReference>
<dbReference type="PANTHER" id="PTHR43280:SF32">
    <property type="entry name" value="TRANSCRIPTIONAL REGULATORY PROTEIN"/>
    <property type="match status" value="1"/>
</dbReference>
<evidence type="ECO:0000256" key="1">
    <source>
        <dbReference type="ARBA" id="ARBA00023015"/>
    </source>
</evidence>
<dbReference type="EMBL" id="JAGIZB010000010">
    <property type="protein sequence ID" value="MBP0445475.1"/>
    <property type="molecule type" value="Genomic_DNA"/>
</dbReference>
<evidence type="ECO:0000256" key="4">
    <source>
        <dbReference type="SAM" id="MobiDB-lite"/>
    </source>
</evidence>
<dbReference type="Gene3D" id="2.60.120.10">
    <property type="entry name" value="Jelly Rolls"/>
    <property type="match status" value="1"/>
</dbReference>
<dbReference type="InterPro" id="IPR018060">
    <property type="entry name" value="HTH_AraC"/>
</dbReference>
<dbReference type="Pfam" id="PF12833">
    <property type="entry name" value="HTH_18"/>
    <property type="match status" value="1"/>
</dbReference>
<evidence type="ECO:0000256" key="2">
    <source>
        <dbReference type="ARBA" id="ARBA00023125"/>
    </source>
</evidence>
<dbReference type="SUPFAM" id="SSF46689">
    <property type="entry name" value="Homeodomain-like"/>
    <property type="match status" value="1"/>
</dbReference>
<proteinExistence type="predicted"/>
<feature type="region of interest" description="Disordered" evidence="4">
    <location>
        <begin position="1"/>
        <end position="22"/>
    </location>
</feature>
<dbReference type="PROSITE" id="PS01124">
    <property type="entry name" value="HTH_ARAC_FAMILY_2"/>
    <property type="match status" value="1"/>
</dbReference>
<dbReference type="InterPro" id="IPR047264">
    <property type="entry name" value="Cupin_HpaA-like_N"/>
</dbReference>
<accession>A0ABS4AEP3</accession>
<reference evidence="6 7" key="1">
    <citation type="submission" date="2021-03" db="EMBL/GenBank/DDBJ databases">
        <authorList>
            <person name="So Y."/>
        </authorList>
    </citation>
    <scope>NUCLEOTIDE SEQUENCE [LARGE SCALE GENOMIC DNA]</scope>
    <source>
        <strain evidence="6 7">SSH11</strain>
    </source>
</reference>
<sequence length="299" mass="33068">MDFPVSPAPASPPPEPGFPSFDLYGEAEPRARLEPVHLEALATRSSRHDWSIRPHRHRDLWQFFWIRRGGGTLLGEGPERRFTAPVLHVIPAGTVHGFRYHPSSDGHVLTVAAGFLGQCDRLAGGAQTPPMLTSLAPAVGEGLVEEVNDAFARMEAAFQGFGPERDAALAGHVLLLLALLRRGRDAEAEAATTQAALIRRFREEIERHFRDHSDLDAHCARLGVSRSTLTRACRAVTGRSPLDLVHERVMAEARRLLIHGARNVSGVAYALGFEPAYFSRFFRRREGISPARYQRQHSG</sequence>
<dbReference type="SMART" id="SM00342">
    <property type="entry name" value="HTH_ARAC"/>
    <property type="match status" value="1"/>
</dbReference>
<name>A0ABS4AEP3_9PROT</name>
<evidence type="ECO:0000313" key="7">
    <source>
        <dbReference type="Proteomes" id="UP000681594"/>
    </source>
</evidence>
<dbReference type="Gene3D" id="1.10.10.60">
    <property type="entry name" value="Homeodomain-like"/>
    <property type="match status" value="1"/>
</dbReference>
<organism evidence="6 7">
    <name type="scientific">Pararoseomonas baculiformis</name>
    <dbReference type="NCBI Taxonomy" id="2820812"/>
    <lineage>
        <taxon>Bacteria</taxon>
        <taxon>Pseudomonadati</taxon>
        <taxon>Pseudomonadota</taxon>
        <taxon>Alphaproteobacteria</taxon>
        <taxon>Acetobacterales</taxon>
        <taxon>Acetobacteraceae</taxon>
        <taxon>Pararoseomonas</taxon>
    </lineage>
</organism>
<evidence type="ECO:0000259" key="5">
    <source>
        <dbReference type="PROSITE" id="PS01124"/>
    </source>
</evidence>
<evidence type="ECO:0000256" key="3">
    <source>
        <dbReference type="ARBA" id="ARBA00023163"/>
    </source>
</evidence>
<keyword evidence="2" id="KW-0238">DNA-binding</keyword>
<keyword evidence="3" id="KW-0804">Transcription</keyword>
<feature type="domain" description="HTH araC/xylS-type" evidence="5">
    <location>
        <begin position="199"/>
        <end position="296"/>
    </location>
</feature>
<keyword evidence="7" id="KW-1185">Reference proteome</keyword>
<dbReference type="Proteomes" id="UP000681594">
    <property type="component" value="Unassembled WGS sequence"/>
</dbReference>
<feature type="compositionally biased region" description="Pro residues" evidence="4">
    <location>
        <begin position="1"/>
        <end position="17"/>
    </location>
</feature>
<dbReference type="InterPro" id="IPR014710">
    <property type="entry name" value="RmlC-like_jellyroll"/>
</dbReference>
<dbReference type="InterPro" id="IPR011051">
    <property type="entry name" value="RmlC_Cupin_sf"/>
</dbReference>
<gene>
    <name evidence="6" type="ORF">J8J14_11870</name>
</gene>